<accession>A0A6H0XXL6</accession>
<protein>
    <recommendedName>
        <fullName evidence="4">GRAM domain-containing protein</fullName>
    </recommendedName>
</protein>
<dbReference type="InterPro" id="IPR044852">
    <property type="entry name" value="WBP2-like"/>
</dbReference>
<gene>
    <name evidence="2" type="ORF">AMS68_004943</name>
</gene>
<name>A0A6H0XXL6_9PEZI</name>
<dbReference type="AlphaFoldDB" id="A0A6H0XXL6"/>
<dbReference type="GO" id="GO:0003713">
    <property type="term" value="F:transcription coactivator activity"/>
    <property type="evidence" value="ECO:0007669"/>
    <property type="project" value="InterPro"/>
</dbReference>
<dbReference type="PANTHER" id="PTHR31606:SF1">
    <property type="entry name" value="WW DOMAIN BINDING PROTEIN 2, ISOFORM E"/>
    <property type="match status" value="1"/>
</dbReference>
<evidence type="ECO:0000256" key="1">
    <source>
        <dbReference type="SAM" id="MobiDB-lite"/>
    </source>
</evidence>
<dbReference type="GO" id="GO:0005634">
    <property type="term" value="C:nucleus"/>
    <property type="evidence" value="ECO:0007669"/>
    <property type="project" value="TreeGrafter"/>
</dbReference>
<feature type="region of interest" description="Disordered" evidence="1">
    <location>
        <begin position="172"/>
        <end position="216"/>
    </location>
</feature>
<keyword evidence="3" id="KW-1185">Reference proteome</keyword>
<reference evidence="2 3" key="1">
    <citation type="journal article" date="2016" name="Sci. Rep.">
        <title>Peltaster fructicola genome reveals evolution from an invasive phytopathogen to an ectophytic parasite.</title>
        <authorList>
            <person name="Xu C."/>
            <person name="Chen H."/>
            <person name="Gleason M.L."/>
            <person name="Xu J.R."/>
            <person name="Liu H."/>
            <person name="Zhang R."/>
            <person name="Sun G."/>
        </authorList>
    </citation>
    <scope>NUCLEOTIDE SEQUENCE [LARGE SCALE GENOMIC DNA]</scope>
    <source>
        <strain evidence="2 3">LNHT1506</strain>
    </source>
</reference>
<evidence type="ECO:0008006" key="4">
    <source>
        <dbReference type="Google" id="ProtNLM"/>
    </source>
</evidence>
<dbReference type="GO" id="GO:0031490">
    <property type="term" value="F:chromatin DNA binding"/>
    <property type="evidence" value="ECO:0007669"/>
    <property type="project" value="TreeGrafter"/>
</dbReference>
<evidence type="ECO:0000313" key="3">
    <source>
        <dbReference type="Proteomes" id="UP000503462"/>
    </source>
</evidence>
<dbReference type="EMBL" id="CP051141">
    <property type="protein sequence ID" value="QIW99425.1"/>
    <property type="molecule type" value="Genomic_DNA"/>
</dbReference>
<evidence type="ECO:0000313" key="2">
    <source>
        <dbReference type="EMBL" id="QIW99425.1"/>
    </source>
</evidence>
<dbReference type="CDD" id="cd13214">
    <property type="entry name" value="PH-GRAM_WBP2"/>
    <property type="match status" value="1"/>
</dbReference>
<dbReference type="Proteomes" id="UP000503462">
    <property type="component" value="Chromosome 3"/>
</dbReference>
<feature type="compositionally biased region" description="Pro residues" evidence="1">
    <location>
        <begin position="207"/>
        <end position="216"/>
    </location>
</feature>
<proteinExistence type="predicted"/>
<organism evidence="2 3">
    <name type="scientific">Peltaster fructicola</name>
    <dbReference type="NCBI Taxonomy" id="286661"/>
    <lineage>
        <taxon>Eukaryota</taxon>
        <taxon>Fungi</taxon>
        <taxon>Dikarya</taxon>
        <taxon>Ascomycota</taxon>
        <taxon>Pezizomycotina</taxon>
        <taxon>Dothideomycetes</taxon>
        <taxon>Dothideomycetes incertae sedis</taxon>
        <taxon>Peltaster</taxon>
    </lineage>
</organism>
<dbReference type="SUPFAM" id="SSF50729">
    <property type="entry name" value="PH domain-like"/>
    <property type="match status" value="1"/>
</dbReference>
<dbReference type="PANTHER" id="PTHR31606">
    <property type="entry name" value="WW DOMAIN BINDING PROTEIN 2, ISOFORM E"/>
    <property type="match status" value="1"/>
</dbReference>
<sequence length="216" mass="23540">MSINWVMLSNGTFTPLPGEQTLYTSPPRVALSISVPTHYPGRQQQSFSVSSSSGLIYLTNRRLIYLPAQSTDKLQSFATPFLNLHDSHVTAPFFGPNIWQALLQPVGDGGIPAPATGVVELKLTFKDGGAFDFHSKFEQLKERAQHLQETSRMAGVGDARLIDLEDLPVYQEQNDGPLIPPIAPTTAAYPAAHTSSQSDEPQRTIPPSEPPPSYEA</sequence>
<dbReference type="OrthoDB" id="1259151at2759"/>